<dbReference type="PANTHER" id="PTHR31286:SF178">
    <property type="entry name" value="DUF4283 DOMAIN-CONTAINING PROTEIN"/>
    <property type="match status" value="1"/>
</dbReference>
<reference evidence="4" key="1">
    <citation type="submission" date="2010-11" db="EMBL/GenBank/DDBJ databases">
        <authorList>
            <person name="Genoscope - CEA"/>
        </authorList>
    </citation>
    <scope>NUCLEOTIDE SEQUENCE</scope>
</reference>
<dbReference type="InterPro" id="IPR040256">
    <property type="entry name" value="At4g02000-like"/>
</dbReference>
<evidence type="ECO:0000256" key="2">
    <source>
        <dbReference type="SAM" id="MobiDB-lite"/>
    </source>
</evidence>
<dbReference type="PANTHER" id="PTHR31286">
    <property type="entry name" value="GLYCINE-RICH CELL WALL STRUCTURAL PROTEIN 1.8-LIKE"/>
    <property type="match status" value="1"/>
</dbReference>
<gene>
    <name evidence="4" type="primary">orf120b</name>
</gene>
<dbReference type="Pfam" id="PF14392">
    <property type="entry name" value="zf-CCHC_4"/>
    <property type="match status" value="1"/>
</dbReference>
<evidence type="ECO:0000259" key="3">
    <source>
        <dbReference type="PROSITE" id="PS50158"/>
    </source>
</evidence>
<dbReference type="RefSeq" id="YP_004222271.1">
    <property type="nucleotide sequence ID" value="NC_015099.1"/>
</dbReference>
<dbReference type="InterPro" id="IPR025836">
    <property type="entry name" value="Zn_knuckle_CX2CX4HX4C"/>
</dbReference>
<sequence length="120" mass="14038">MIGKKIGSFIQLDKWDSMEIDKSLRIRVLIDARKPLTQKIKLKMRGGQEYLAEVKYEKLPLFCYYCGKLGHGTKDCDEFFGEESPQKKYGEWLKASPWKFRNEGDKQEPKGQEKSCARKL</sequence>
<geneLocation type="mitochondrion" evidence="4"/>
<accession>E6ZE80</accession>
<evidence type="ECO:0000256" key="1">
    <source>
        <dbReference type="PROSITE-ProRule" id="PRU00047"/>
    </source>
</evidence>
<dbReference type="EMBL" id="FP885845">
    <property type="protein sequence ID" value="CBJ17504.1"/>
    <property type="molecule type" value="Genomic_DNA"/>
</dbReference>
<proteinExistence type="predicted"/>
<keyword evidence="1" id="KW-0863">Zinc-finger</keyword>
<dbReference type="GO" id="GO:0008270">
    <property type="term" value="F:zinc ion binding"/>
    <property type="evidence" value="ECO:0007669"/>
    <property type="project" value="UniProtKB-KW"/>
</dbReference>
<keyword evidence="4" id="KW-0496">Mitochondrion</keyword>
<dbReference type="AlphaFoldDB" id="E6ZE80"/>
<keyword evidence="1" id="KW-0479">Metal-binding</keyword>
<protein>
    <recommendedName>
        <fullName evidence="3">CCHC-type domain-containing protein</fullName>
    </recommendedName>
</protein>
<feature type="region of interest" description="Disordered" evidence="2">
    <location>
        <begin position="100"/>
        <end position="120"/>
    </location>
</feature>
<feature type="domain" description="CCHC-type" evidence="3">
    <location>
        <begin position="63"/>
        <end position="78"/>
    </location>
</feature>
<name>E6ZE80_BETVM</name>
<dbReference type="InterPro" id="IPR036875">
    <property type="entry name" value="Znf_CCHC_sf"/>
</dbReference>
<dbReference type="PROSITE" id="PS50158">
    <property type="entry name" value="ZF_CCHC"/>
    <property type="match status" value="1"/>
</dbReference>
<dbReference type="EMBL" id="FP885834">
    <property type="protein sequence ID" value="CBJ14095.1"/>
    <property type="molecule type" value="Genomic_DNA"/>
</dbReference>
<keyword evidence="1" id="KW-0862">Zinc</keyword>
<dbReference type="SUPFAM" id="SSF57756">
    <property type="entry name" value="Retrovirus zinc finger-like domains"/>
    <property type="match status" value="1"/>
</dbReference>
<organism evidence="4">
    <name type="scientific">Beta vulgaris subsp. maritima</name>
    <name type="common">Sea beet</name>
    <name type="synonym">Beta maritima</name>
    <dbReference type="NCBI Taxonomy" id="350892"/>
    <lineage>
        <taxon>Eukaryota</taxon>
        <taxon>Viridiplantae</taxon>
        <taxon>Streptophyta</taxon>
        <taxon>Embryophyta</taxon>
        <taxon>Tracheophyta</taxon>
        <taxon>Spermatophyta</taxon>
        <taxon>Magnoliopsida</taxon>
        <taxon>eudicotyledons</taxon>
        <taxon>Gunneridae</taxon>
        <taxon>Pentapetalae</taxon>
        <taxon>Caryophyllales</taxon>
        <taxon>Chenopodiaceae</taxon>
        <taxon>Betoideae</taxon>
        <taxon>Beta</taxon>
    </lineage>
</organism>
<dbReference type="GO" id="GO:0003676">
    <property type="term" value="F:nucleic acid binding"/>
    <property type="evidence" value="ECO:0007669"/>
    <property type="project" value="InterPro"/>
</dbReference>
<reference evidence="4" key="2">
    <citation type="journal article" date="2011" name="Genome Biol. Evol.">
        <title>Structural and content diversity of mitochondrial genome in beet: a comparative genomic analysis.</title>
        <authorList>
            <person name="Darracq A."/>
            <person name="Varre J.S."/>
            <person name="Marechal-Drouard L."/>
            <person name="Courseaux A."/>
            <person name="Saumitou-Laprade P."/>
            <person name="Oztas S."/>
            <person name="Vacherie B."/>
            <person name="Barbe V.and.Touzet.P."/>
        </authorList>
    </citation>
    <scope>NUCLEOTIDE SEQUENCE</scope>
</reference>
<dbReference type="InterPro" id="IPR001878">
    <property type="entry name" value="Znf_CCHC"/>
</dbReference>
<dbReference type="GeneID" id="10220623"/>
<evidence type="ECO:0000313" key="4">
    <source>
        <dbReference type="EMBL" id="CBJ14095.1"/>
    </source>
</evidence>